<evidence type="ECO:0000256" key="1">
    <source>
        <dbReference type="ARBA" id="ARBA00022553"/>
    </source>
</evidence>
<dbReference type="Gene3D" id="3.40.50.2300">
    <property type="match status" value="1"/>
</dbReference>
<feature type="domain" description="Response regulatory" evidence="3">
    <location>
        <begin position="5"/>
        <end position="121"/>
    </location>
</feature>
<dbReference type="RefSeq" id="WP_128200670.1">
    <property type="nucleotide sequence ID" value="NZ_SACT01000009.1"/>
</dbReference>
<dbReference type="Pfam" id="PF00072">
    <property type="entry name" value="Response_reg"/>
    <property type="match status" value="1"/>
</dbReference>
<dbReference type="EMBL" id="SACT01000009">
    <property type="protein sequence ID" value="RVT49000.1"/>
    <property type="molecule type" value="Genomic_DNA"/>
</dbReference>
<dbReference type="PROSITE" id="PS50110">
    <property type="entry name" value="RESPONSE_REGULATORY"/>
    <property type="match status" value="1"/>
</dbReference>
<dbReference type="SMART" id="SM00448">
    <property type="entry name" value="REC"/>
    <property type="match status" value="1"/>
</dbReference>
<dbReference type="InterPro" id="IPR050595">
    <property type="entry name" value="Bact_response_regulator"/>
</dbReference>
<dbReference type="InterPro" id="IPR001789">
    <property type="entry name" value="Sig_transdc_resp-reg_receiver"/>
</dbReference>
<reference evidence="4 5" key="1">
    <citation type="submission" date="2019-01" db="EMBL/GenBank/DDBJ databases">
        <authorList>
            <person name="Chen W.-M."/>
        </authorList>
    </citation>
    <scope>NUCLEOTIDE SEQUENCE [LARGE SCALE GENOMIC DNA]</scope>
    <source>
        <strain evidence="4 5">ICH-3</strain>
    </source>
</reference>
<name>A0A3S2TNH7_9BURK</name>
<proteinExistence type="predicted"/>
<evidence type="ECO:0000256" key="2">
    <source>
        <dbReference type="PROSITE-ProRule" id="PRU00169"/>
    </source>
</evidence>
<dbReference type="GO" id="GO:0000160">
    <property type="term" value="P:phosphorelay signal transduction system"/>
    <property type="evidence" value="ECO:0007669"/>
    <property type="project" value="InterPro"/>
</dbReference>
<dbReference type="OrthoDB" id="9800897at2"/>
<sequence length="122" mass="13567">MPGQTIMLVDDSASIRALMRMALEQAGYRVVEACDGQDAIDRLVDSTPDGIVCDLTMPRLDGLGFLRYLRHHPSLRRVPLMLLTTESRQQVKDQARVQGAQAFLNKPCRPGDLVAAVQRLVH</sequence>
<protein>
    <submittedName>
        <fullName evidence="4">Response regulator</fullName>
    </submittedName>
</protein>
<comment type="caution">
    <text evidence="4">The sequence shown here is derived from an EMBL/GenBank/DDBJ whole genome shotgun (WGS) entry which is preliminary data.</text>
</comment>
<dbReference type="SUPFAM" id="SSF52172">
    <property type="entry name" value="CheY-like"/>
    <property type="match status" value="1"/>
</dbReference>
<evidence type="ECO:0000259" key="3">
    <source>
        <dbReference type="PROSITE" id="PS50110"/>
    </source>
</evidence>
<feature type="modified residue" description="4-aspartylphosphate" evidence="2">
    <location>
        <position position="54"/>
    </location>
</feature>
<dbReference type="PANTHER" id="PTHR44591">
    <property type="entry name" value="STRESS RESPONSE REGULATOR PROTEIN 1"/>
    <property type="match status" value="1"/>
</dbReference>
<organism evidence="4 5">
    <name type="scientific">Rubrivivax albus</name>
    <dbReference type="NCBI Taxonomy" id="2499835"/>
    <lineage>
        <taxon>Bacteria</taxon>
        <taxon>Pseudomonadati</taxon>
        <taxon>Pseudomonadota</taxon>
        <taxon>Betaproteobacteria</taxon>
        <taxon>Burkholderiales</taxon>
        <taxon>Sphaerotilaceae</taxon>
        <taxon>Rubrivivax</taxon>
    </lineage>
</organism>
<keyword evidence="1 2" id="KW-0597">Phosphoprotein</keyword>
<keyword evidence="5" id="KW-1185">Reference proteome</keyword>
<gene>
    <name evidence="4" type="ORF">ENE75_21895</name>
</gene>
<evidence type="ECO:0000313" key="5">
    <source>
        <dbReference type="Proteomes" id="UP000288178"/>
    </source>
</evidence>
<dbReference type="InterPro" id="IPR011006">
    <property type="entry name" value="CheY-like_superfamily"/>
</dbReference>
<dbReference type="Proteomes" id="UP000288178">
    <property type="component" value="Unassembled WGS sequence"/>
</dbReference>
<evidence type="ECO:0000313" key="4">
    <source>
        <dbReference type="EMBL" id="RVT49000.1"/>
    </source>
</evidence>
<dbReference type="AlphaFoldDB" id="A0A3S2TNH7"/>
<accession>A0A3S2TNH7</accession>
<dbReference type="PANTHER" id="PTHR44591:SF3">
    <property type="entry name" value="RESPONSE REGULATORY DOMAIN-CONTAINING PROTEIN"/>
    <property type="match status" value="1"/>
</dbReference>